<evidence type="ECO:0000313" key="5">
    <source>
        <dbReference type="Proteomes" id="UP001250214"/>
    </source>
</evidence>
<dbReference type="Pfam" id="PF03704">
    <property type="entry name" value="BTAD"/>
    <property type="match status" value="1"/>
</dbReference>
<dbReference type="SUPFAM" id="SSF46894">
    <property type="entry name" value="C-terminal effector domain of the bipartite response regulators"/>
    <property type="match status" value="1"/>
</dbReference>
<dbReference type="InterPro" id="IPR005158">
    <property type="entry name" value="BTAD"/>
</dbReference>
<evidence type="ECO:0000313" key="4">
    <source>
        <dbReference type="EMBL" id="MDS1272473.1"/>
    </source>
</evidence>
<evidence type="ECO:0000256" key="1">
    <source>
        <dbReference type="ARBA" id="ARBA00023015"/>
    </source>
</evidence>
<dbReference type="Gene3D" id="1.10.10.10">
    <property type="entry name" value="Winged helix-like DNA-binding domain superfamily/Winged helix DNA-binding domain"/>
    <property type="match status" value="1"/>
</dbReference>
<organism evidence="4 5">
    <name type="scientific">Lipingzhangella rawalii</name>
    <dbReference type="NCBI Taxonomy" id="2055835"/>
    <lineage>
        <taxon>Bacteria</taxon>
        <taxon>Bacillati</taxon>
        <taxon>Actinomycetota</taxon>
        <taxon>Actinomycetes</taxon>
        <taxon>Streptosporangiales</taxon>
        <taxon>Nocardiopsidaceae</taxon>
        <taxon>Lipingzhangella</taxon>
    </lineage>
</organism>
<dbReference type="Proteomes" id="UP001250214">
    <property type="component" value="Unassembled WGS sequence"/>
</dbReference>
<proteinExistence type="predicted"/>
<accession>A0ABU2HB14</accession>
<dbReference type="PANTHER" id="PTHR35807:SF1">
    <property type="entry name" value="TRANSCRIPTIONAL REGULATOR REDD"/>
    <property type="match status" value="1"/>
</dbReference>
<keyword evidence="2" id="KW-0804">Transcription</keyword>
<dbReference type="RefSeq" id="WP_310914058.1">
    <property type="nucleotide sequence ID" value="NZ_JAVLVT010000011.1"/>
</dbReference>
<evidence type="ECO:0000256" key="2">
    <source>
        <dbReference type="ARBA" id="ARBA00023163"/>
    </source>
</evidence>
<dbReference type="InterPro" id="IPR016032">
    <property type="entry name" value="Sig_transdc_resp-reg_C-effctor"/>
</dbReference>
<reference evidence="5" key="1">
    <citation type="submission" date="2023-07" db="EMBL/GenBank/DDBJ databases">
        <title>Novel species in the genus Lipingzhangella isolated from Sambhar Salt Lake.</title>
        <authorList>
            <person name="Jiya N."/>
            <person name="Kajale S."/>
            <person name="Sharma A."/>
        </authorList>
    </citation>
    <scope>NUCLEOTIDE SEQUENCE [LARGE SCALE GENOMIC DNA]</scope>
    <source>
        <strain evidence="5">LS1_29</strain>
    </source>
</reference>
<dbReference type="InterPro" id="IPR036388">
    <property type="entry name" value="WH-like_DNA-bd_sf"/>
</dbReference>
<dbReference type="InterPro" id="IPR011990">
    <property type="entry name" value="TPR-like_helical_dom_sf"/>
</dbReference>
<dbReference type="EMBL" id="JAVLVT010000011">
    <property type="protein sequence ID" value="MDS1272473.1"/>
    <property type="molecule type" value="Genomic_DNA"/>
</dbReference>
<dbReference type="SMART" id="SM01043">
    <property type="entry name" value="BTAD"/>
    <property type="match status" value="1"/>
</dbReference>
<dbReference type="PANTHER" id="PTHR35807">
    <property type="entry name" value="TRANSCRIPTIONAL REGULATOR REDD-RELATED"/>
    <property type="match status" value="1"/>
</dbReference>
<comment type="caution">
    <text evidence="4">The sequence shown here is derived from an EMBL/GenBank/DDBJ whole genome shotgun (WGS) entry which is preliminary data.</text>
</comment>
<protein>
    <submittedName>
        <fullName evidence="4">BTAD domain-containing putative transcriptional regulator</fullName>
    </submittedName>
</protein>
<dbReference type="SUPFAM" id="SSF48452">
    <property type="entry name" value="TPR-like"/>
    <property type="match status" value="1"/>
</dbReference>
<keyword evidence="5" id="KW-1185">Reference proteome</keyword>
<keyword evidence="1" id="KW-0805">Transcription regulation</keyword>
<gene>
    <name evidence="4" type="ORF">RIF23_19480</name>
</gene>
<sequence>MIRLSGFVGIELASSSFRPITSANVQVAFARLVLERNRGTGREQLAEAVWPDGPPNTWTSALRSIVSRVRTYLNELDTPGLETTLACQGGRYVLTFPDDVVVDIESAERSISDAMAKMKDGRNAEAFQSCEDVAAKLQGSFLPTHDGEWVNSVRQQVDSLRLSALEVASLTAAALGRTHRALQYANEAIRQSPFRESAHRCRITAHAIMGNRAEALSAYHELRLLLAEELGIDPAPEVQAAYLDLLQACDDSLRAAPTLGVHGSILSSSQQAVLGQLAPPHLSRRA</sequence>
<evidence type="ECO:0000259" key="3">
    <source>
        <dbReference type="SMART" id="SM01043"/>
    </source>
</evidence>
<dbReference type="Gene3D" id="1.25.40.10">
    <property type="entry name" value="Tetratricopeptide repeat domain"/>
    <property type="match status" value="1"/>
</dbReference>
<name>A0ABU2HB14_9ACTN</name>
<feature type="domain" description="Bacterial transcriptional activator" evidence="3">
    <location>
        <begin position="102"/>
        <end position="246"/>
    </location>
</feature>
<dbReference type="InterPro" id="IPR051677">
    <property type="entry name" value="AfsR-DnrI-RedD_regulator"/>
</dbReference>